<evidence type="ECO:0000256" key="8">
    <source>
        <dbReference type="ARBA" id="ARBA00022982"/>
    </source>
</evidence>
<evidence type="ECO:0000256" key="3">
    <source>
        <dbReference type="ARBA" id="ARBA00022448"/>
    </source>
</evidence>
<gene>
    <name evidence="15" type="ORF">GON04_22095</name>
</gene>
<keyword evidence="10" id="KW-0408">Iron</keyword>
<evidence type="ECO:0000256" key="4">
    <source>
        <dbReference type="ARBA" id="ARBA00022475"/>
    </source>
</evidence>
<evidence type="ECO:0000256" key="6">
    <source>
        <dbReference type="ARBA" id="ARBA00022692"/>
    </source>
</evidence>
<feature type="domain" description="Cytochrome b561 bacterial/Ni-hydrogenase" evidence="14">
    <location>
        <begin position="10"/>
        <end position="183"/>
    </location>
</feature>
<evidence type="ECO:0000256" key="1">
    <source>
        <dbReference type="ARBA" id="ARBA00001970"/>
    </source>
</evidence>
<comment type="similarity">
    <text evidence="12">Belongs to the cytochrome b561 family.</text>
</comment>
<organism evidence="15 16">
    <name type="scientific">Ramlibacter pinisoli</name>
    <dbReference type="NCBI Taxonomy" id="2682844"/>
    <lineage>
        <taxon>Bacteria</taxon>
        <taxon>Pseudomonadati</taxon>
        <taxon>Pseudomonadota</taxon>
        <taxon>Betaproteobacteria</taxon>
        <taxon>Burkholderiales</taxon>
        <taxon>Comamonadaceae</taxon>
        <taxon>Ramlibacter</taxon>
    </lineage>
</organism>
<dbReference type="GO" id="GO:0009055">
    <property type="term" value="F:electron transfer activity"/>
    <property type="evidence" value="ECO:0007669"/>
    <property type="project" value="InterPro"/>
</dbReference>
<dbReference type="InterPro" id="IPR052168">
    <property type="entry name" value="Cytochrome_b561_oxidase"/>
</dbReference>
<keyword evidence="11 13" id="KW-0472">Membrane</keyword>
<comment type="subcellular location">
    <subcellularLocation>
        <location evidence="2">Cell membrane</location>
        <topology evidence="2">Multi-pass membrane protein</topology>
    </subcellularLocation>
</comment>
<keyword evidence="7" id="KW-0479">Metal-binding</keyword>
<dbReference type="SUPFAM" id="SSF81342">
    <property type="entry name" value="Transmembrane di-heme cytochromes"/>
    <property type="match status" value="1"/>
</dbReference>
<proteinExistence type="inferred from homology"/>
<evidence type="ECO:0000313" key="16">
    <source>
        <dbReference type="Proteomes" id="UP000469385"/>
    </source>
</evidence>
<keyword evidence="5" id="KW-0349">Heme</keyword>
<dbReference type="GO" id="GO:0005886">
    <property type="term" value="C:plasma membrane"/>
    <property type="evidence" value="ECO:0007669"/>
    <property type="project" value="UniProtKB-SubCell"/>
</dbReference>
<keyword evidence="6 13" id="KW-0812">Transmembrane</keyword>
<evidence type="ECO:0000259" key="14">
    <source>
        <dbReference type="Pfam" id="PF01292"/>
    </source>
</evidence>
<evidence type="ECO:0000256" key="2">
    <source>
        <dbReference type="ARBA" id="ARBA00004651"/>
    </source>
</evidence>
<evidence type="ECO:0000256" key="5">
    <source>
        <dbReference type="ARBA" id="ARBA00022617"/>
    </source>
</evidence>
<dbReference type="EMBL" id="WSEL01000009">
    <property type="protein sequence ID" value="MVQ32163.1"/>
    <property type="molecule type" value="Genomic_DNA"/>
</dbReference>
<dbReference type="Gene3D" id="1.20.950.20">
    <property type="entry name" value="Transmembrane di-heme cytochromes, Chain C"/>
    <property type="match status" value="1"/>
</dbReference>
<dbReference type="InterPro" id="IPR011577">
    <property type="entry name" value="Cyt_b561_bac/Ni-Hgenase"/>
</dbReference>
<feature type="transmembrane region" description="Helical" evidence="13">
    <location>
        <begin position="150"/>
        <end position="171"/>
    </location>
</feature>
<keyword evidence="8" id="KW-0249">Electron transport</keyword>
<reference evidence="15 16" key="1">
    <citation type="submission" date="2019-12" db="EMBL/GenBank/DDBJ databases">
        <authorList>
            <person name="Huq M.A."/>
        </authorList>
    </citation>
    <scope>NUCLEOTIDE SEQUENCE [LARGE SCALE GENOMIC DNA]</scope>
    <source>
        <strain evidence="15 16">MAH-25</strain>
    </source>
</reference>
<dbReference type="InterPro" id="IPR016174">
    <property type="entry name" value="Di-haem_cyt_TM"/>
</dbReference>
<evidence type="ECO:0000256" key="13">
    <source>
        <dbReference type="SAM" id="Phobius"/>
    </source>
</evidence>
<keyword evidence="9 13" id="KW-1133">Transmembrane helix</keyword>
<evidence type="ECO:0000256" key="9">
    <source>
        <dbReference type="ARBA" id="ARBA00022989"/>
    </source>
</evidence>
<keyword evidence="4" id="KW-1003">Cell membrane</keyword>
<evidence type="ECO:0000256" key="11">
    <source>
        <dbReference type="ARBA" id="ARBA00023136"/>
    </source>
</evidence>
<dbReference type="PANTHER" id="PTHR30529:SF1">
    <property type="entry name" value="CYTOCHROME B561 HOMOLOG 2"/>
    <property type="match status" value="1"/>
</dbReference>
<comment type="cofactor">
    <cofactor evidence="1">
        <name>heme b</name>
        <dbReference type="ChEBI" id="CHEBI:60344"/>
    </cofactor>
</comment>
<dbReference type="GO" id="GO:0020037">
    <property type="term" value="F:heme binding"/>
    <property type="evidence" value="ECO:0007669"/>
    <property type="project" value="TreeGrafter"/>
</dbReference>
<dbReference type="GO" id="GO:0046872">
    <property type="term" value="F:metal ion binding"/>
    <property type="evidence" value="ECO:0007669"/>
    <property type="project" value="UniProtKB-KW"/>
</dbReference>
<keyword evidence="16" id="KW-1185">Reference proteome</keyword>
<evidence type="ECO:0000256" key="7">
    <source>
        <dbReference type="ARBA" id="ARBA00022723"/>
    </source>
</evidence>
<keyword evidence="3" id="KW-0813">Transport</keyword>
<dbReference type="Pfam" id="PF01292">
    <property type="entry name" value="Ni_hydr_CYTB"/>
    <property type="match status" value="1"/>
</dbReference>
<dbReference type="AlphaFoldDB" id="A0A6N8J1K1"/>
<feature type="transmembrane region" description="Helical" evidence="13">
    <location>
        <begin position="12"/>
        <end position="37"/>
    </location>
</feature>
<accession>A0A6N8J1K1</accession>
<evidence type="ECO:0000256" key="10">
    <source>
        <dbReference type="ARBA" id="ARBA00023004"/>
    </source>
</evidence>
<feature type="transmembrane region" description="Helical" evidence="13">
    <location>
        <begin position="91"/>
        <end position="114"/>
    </location>
</feature>
<evidence type="ECO:0000256" key="12">
    <source>
        <dbReference type="ARBA" id="ARBA00037975"/>
    </source>
</evidence>
<comment type="caution">
    <text evidence="15">The sequence shown here is derived from an EMBL/GenBank/DDBJ whole genome shotgun (WGS) entry which is preliminary data.</text>
</comment>
<protein>
    <submittedName>
        <fullName evidence="15">Cytochrome b</fullName>
    </submittedName>
</protein>
<dbReference type="GO" id="GO:0022904">
    <property type="term" value="P:respiratory electron transport chain"/>
    <property type="evidence" value="ECO:0007669"/>
    <property type="project" value="InterPro"/>
</dbReference>
<dbReference type="Proteomes" id="UP000469385">
    <property type="component" value="Unassembled WGS sequence"/>
</dbReference>
<feature type="transmembrane region" description="Helical" evidence="13">
    <location>
        <begin position="49"/>
        <end position="70"/>
    </location>
</feature>
<evidence type="ECO:0000313" key="15">
    <source>
        <dbReference type="EMBL" id="MVQ32163.1"/>
    </source>
</evidence>
<name>A0A6N8J1K1_9BURK</name>
<dbReference type="RefSeq" id="WP_157400146.1">
    <property type="nucleotide sequence ID" value="NZ_WSEL01000009.1"/>
</dbReference>
<dbReference type="PANTHER" id="PTHR30529">
    <property type="entry name" value="CYTOCHROME B561"/>
    <property type="match status" value="1"/>
</dbReference>
<sequence length="183" mass="20138">MSAWASSPQRYGILAMVLHWAMALVLASLVVLGLYMVSLPDIGHDQIKITLILVHKGLGMVALGLVLVRIALRALHPLPELPGGLPPWQQLAARVMHLCLYALMVLLPVTGWLMSSAGGYPVPVFGWFNVPHLIGLQPRLFEALEVLHRWLANALLGLVALHAGAALDHHFRRRDDTLLRMLP</sequence>